<keyword evidence="3" id="KW-1185">Reference proteome</keyword>
<dbReference type="EMBL" id="JACAZH010000039">
    <property type="protein sequence ID" value="KAF7335876.1"/>
    <property type="molecule type" value="Genomic_DNA"/>
</dbReference>
<protein>
    <submittedName>
        <fullName evidence="2">Uncharacterized protein</fullName>
    </submittedName>
</protein>
<dbReference type="Proteomes" id="UP000623467">
    <property type="component" value="Unassembled WGS sequence"/>
</dbReference>
<organism evidence="2 3">
    <name type="scientific">Mycena sanguinolenta</name>
    <dbReference type="NCBI Taxonomy" id="230812"/>
    <lineage>
        <taxon>Eukaryota</taxon>
        <taxon>Fungi</taxon>
        <taxon>Dikarya</taxon>
        <taxon>Basidiomycota</taxon>
        <taxon>Agaricomycotina</taxon>
        <taxon>Agaricomycetes</taxon>
        <taxon>Agaricomycetidae</taxon>
        <taxon>Agaricales</taxon>
        <taxon>Marasmiineae</taxon>
        <taxon>Mycenaceae</taxon>
        <taxon>Mycena</taxon>
    </lineage>
</organism>
<dbReference type="AlphaFoldDB" id="A0A8H7CGV6"/>
<sequence length="229" mass="25994">MYCLRALPRLPTRLLLSYTRATFPQVQTLAQPLIHRPLATASKPTGSSTPNPHHVSPNLSQNPTKIAAFGPLNMPENHPYAEFYHTTIDLGPHFSCDWPLIKRWFFAVKHVWHDLSEMEFLVHRVAHIEGTIRPLAFVPDSPEPLVLFEAGGEYYYLNTLNDYWESYGGNFASHDAFLAAFVRDHPPLRGVRYYFPEETDELYAAVCEEQEARATAAAAQIESRRSGVV</sequence>
<proteinExistence type="predicted"/>
<gene>
    <name evidence="2" type="ORF">MSAN_02324500</name>
</gene>
<name>A0A8H7CGV6_9AGAR</name>
<dbReference type="OrthoDB" id="2876557at2759"/>
<comment type="caution">
    <text evidence="2">The sequence shown here is derived from an EMBL/GenBank/DDBJ whole genome shotgun (WGS) entry which is preliminary data.</text>
</comment>
<reference evidence="2" key="1">
    <citation type="submission" date="2020-05" db="EMBL/GenBank/DDBJ databases">
        <title>Mycena genomes resolve the evolution of fungal bioluminescence.</title>
        <authorList>
            <person name="Tsai I.J."/>
        </authorList>
    </citation>
    <scope>NUCLEOTIDE SEQUENCE</scope>
    <source>
        <strain evidence="2">160909Yilan</strain>
    </source>
</reference>
<evidence type="ECO:0000256" key="1">
    <source>
        <dbReference type="SAM" id="MobiDB-lite"/>
    </source>
</evidence>
<accession>A0A8H7CGV6</accession>
<feature type="region of interest" description="Disordered" evidence="1">
    <location>
        <begin position="39"/>
        <end position="60"/>
    </location>
</feature>
<evidence type="ECO:0000313" key="2">
    <source>
        <dbReference type="EMBL" id="KAF7335876.1"/>
    </source>
</evidence>
<evidence type="ECO:0000313" key="3">
    <source>
        <dbReference type="Proteomes" id="UP000623467"/>
    </source>
</evidence>
<feature type="compositionally biased region" description="Polar residues" evidence="1">
    <location>
        <begin position="42"/>
        <end position="60"/>
    </location>
</feature>